<feature type="transmembrane region" description="Helical" evidence="1">
    <location>
        <begin position="12"/>
        <end position="32"/>
    </location>
</feature>
<sequence>MLMSSRDSRDWIADVGTLVVGAAAAVLTFTTLRDLATAVGIVGWLAWLVPVTVDVAGVVATRVWLRGQAPADAVAFARALAWSCITGSVVGNAGQHAMAAYDLTAPWPVVVLVSAVPPAMLGAMVHLGHLTRRPTTSTEVTSAPPEVDAAALTDTDPRGWWAVETEQPAPTDRASVLIASGIGRRKLAAELGIREHEARKMIQAHRAGVAA</sequence>
<evidence type="ECO:0008006" key="4">
    <source>
        <dbReference type="Google" id="ProtNLM"/>
    </source>
</evidence>
<keyword evidence="3" id="KW-1185">Reference proteome</keyword>
<dbReference type="InterPro" id="IPR021235">
    <property type="entry name" value="DUF2637"/>
</dbReference>
<dbReference type="Pfam" id="PF10935">
    <property type="entry name" value="DUF2637"/>
    <property type="match status" value="1"/>
</dbReference>
<protein>
    <recommendedName>
        <fullName evidence="4">DUF2637 domain-containing protein</fullName>
    </recommendedName>
</protein>
<evidence type="ECO:0000256" key="1">
    <source>
        <dbReference type="SAM" id="Phobius"/>
    </source>
</evidence>
<organism evidence="2 3">
    <name type="scientific">Pseudonocardia xishanensis</name>
    <dbReference type="NCBI Taxonomy" id="630995"/>
    <lineage>
        <taxon>Bacteria</taxon>
        <taxon>Bacillati</taxon>
        <taxon>Actinomycetota</taxon>
        <taxon>Actinomycetes</taxon>
        <taxon>Pseudonocardiales</taxon>
        <taxon>Pseudonocardiaceae</taxon>
        <taxon>Pseudonocardia</taxon>
    </lineage>
</organism>
<name>A0ABP8RZ89_9PSEU</name>
<feature type="transmembrane region" description="Helical" evidence="1">
    <location>
        <begin position="105"/>
        <end position="127"/>
    </location>
</feature>
<dbReference type="EMBL" id="BAABGT010000083">
    <property type="protein sequence ID" value="GAA4554383.1"/>
    <property type="molecule type" value="Genomic_DNA"/>
</dbReference>
<reference evidence="3" key="1">
    <citation type="journal article" date="2019" name="Int. J. Syst. Evol. Microbiol.">
        <title>The Global Catalogue of Microorganisms (GCM) 10K type strain sequencing project: providing services to taxonomists for standard genome sequencing and annotation.</title>
        <authorList>
            <consortium name="The Broad Institute Genomics Platform"/>
            <consortium name="The Broad Institute Genome Sequencing Center for Infectious Disease"/>
            <person name="Wu L."/>
            <person name="Ma J."/>
        </authorList>
    </citation>
    <scope>NUCLEOTIDE SEQUENCE [LARGE SCALE GENOMIC DNA]</scope>
    <source>
        <strain evidence="3">JCM 17906</strain>
    </source>
</reference>
<evidence type="ECO:0000313" key="2">
    <source>
        <dbReference type="EMBL" id="GAA4554383.1"/>
    </source>
</evidence>
<comment type="caution">
    <text evidence="2">The sequence shown here is derived from an EMBL/GenBank/DDBJ whole genome shotgun (WGS) entry which is preliminary data.</text>
</comment>
<feature type="transmembrane region" description="Helical" evidence="1">
    <location>
        <begin position="38"/>
        <end position="61"/>
    </location>
</feature>
<evidence type="ECO:0000313" key="3">
    <source>
        <dbReference type="Proteomes" id="UP001501598"/>
    </source>
</evidence>
<keyword evidence="1" id="KW-1133">Transmembrane helix</keyword>
<keyword evidence="1" id="KW-0472">Membrane</keyword>
<proteinExistence type="predicted"/>
<dbReference type="Proteomes" id="UP001501598">
    <property type="component" value="Unassembled WGS sequence"/>
</dbReference>
<keyword evidence="1" id="KW-0812">Transmembrane</keyword>
<gene>
    <name evidence="2" type="ORF">GCM10023175_52140</name>
</gene>
<accession>A0ABP8RZ89</accession>